<sequence>MSYCVQCGVELDSTAGRCPLCGTPVYNPNQPVDRTSPPPFPAIRQEVAPIDRRELAVAVTAVLLSASVFCVLLNLILVGRGIPWSAYVAGAAALLWCWSVPHLLARRLPVWARLAIDGAALALYLLLIALLTGGLGWYWSLALPVTAALCGLSLALCAVFRKKPSLLSAFMAVILCIGLFLLVLEFFIDFTVSGSYRPFWSLISFGACLALIAPLLVVRLRPGLRSEVRRRFHF</sequence>
<dbReference type="AlphaFoldDB" id="A0A4R1QZ25"/>
<evidence type="ECO:0000256" key="1">
    <source>
        <dbReference type="SAM" id="Phobius"/>
    </source>
</evidence>
<protein>
    <recommendedName>
        <fullName evidence="4">Zinc ribbon protein</fullName>
    </recommendedName>
</protein>
<feature type="transmembrane region" description="Helical" evidence="1">
    <location>
        <begin position="84"/>
        <end position="104"/>
    </location>
</feature>
<name>A0A4R1QZ25_9FIRM</name>
<evidence type="ECO:0000313" key="3">
    <source>
        <dbReference type="Proteomes" id="UP000295184"/>
    </source>
</evidence>
<keyword evidence="1" id="KW-0472">Membrane</keyword>
<feature type="transmembrane region" description="Helical" evidence="1">
    <location>
        <begin position="55"/>
        <end position="78"/>
    </location>
</feature>
<comment type="caution">
    <text evidence="2">The sequence shown here is derived from an EMBL/GenBank/DDBJ whole genome shotgun (WGS) entry which is preliminary data.</text>
</comment>
<dbReference type="Proteomes" id="UP000295184">
    <property type="component" value="Unassembled WGS sequence"/>
</dbReference>
<dbReference type="InterPro" id="IPR046283">
    <property type="entry name" value="DUF6320"/>
</dbReference>
<evidence type="ECO:0000313" key="2">
    <source>
        <dbReference type="EMBL" id="TCL58235.1"/>
    </source>
</evidence>
<reference evidence="2 3" key="1">
    <citation type="submission" date="2019-03" db="EMBL/GenBank/DDBJ databases">
        <title>Genomic Encyclopedia of Type Strains, Phase IV (KMG-IV): sequencing the most valuable type-strain genomes for metagenomic binning, comparative biology and taxonomic classification.</title>
        <authorList>
            <person name="Goeker M."/>
        </authorList>
    </citation>
    <scope>NUCLEOTIDE SEQUENCE [LARGE SCALE GENOMIC DNA]</scope>
    <source>
        <strain evidence="2 3">DSM 100451</strain>
    </source>
</reference>
<gene>
    <name evidence="2" type="ORF">EDD77_108103</name>
</gene>
<feature type="transmembrane region" description="Helical" evidence="1">
    <location>
        <begin position="199"/>
        <end position="220"/>
    </location>
</feature>
<feature type="transmembrane region" description="Helical" evidence="1">
    <location>
        <begin position="137"/>
        <end position="159"/>
    </location>
</feature>
<proteinExistence type="predicted"/>
<accession>A0A4R1QZ25</accession>
<dbReference type="RefSeq" id="WP_058963994.1">
    <property type="nucleotide sequence ID" value="NZ_CABKVM010000016.1"/>
</dbReference>
<evidence type="ECO:0008006" key="4">
    <source>
        <dbReference type="Google" id="ProtNLM"/>
    </source>
</evidence>
<keyword evidence="1" id="KW-0812">Transmembrane</keyword>
<dbReference type="OrthoDB" id="2048993at2"/>
<feature type="transmembrane region" description="Helical" evidence="1">
    <location>
        <begin position="111"/>
        <end position="131"/>
    </location>
</feature>
<feature type="transmembrane region" description="Helical" evidence="1">
    <location>
        <begin position="166"/>
        <end position="187"/>
    </location>
</feature>
<organism evidence="2 3">
    <name type="scientific">Allofournierella massiliensis</name>
    <dbReference type="NCBI Taxonomy" id="1650663"/>
    <lineage>
        <taxon>Bacteria</taxon>
        <taxon>Bacillati</taxon>
        <taxon>Bacillota</taxon>
        <taxon>Clostridia</taxon>
        <taxon>Eubacteriales</taxon>
        <taxon>Oscillospiraceae</taxon>
        <taxon>Allofournierella</taxon>
    </lineage>
</organism>
<dbReference type="Pfam" id="PF19845">
    <property type="entry name" value="DUF6320"/>
    <property type="match status" value="1"/>
</dbReference>
<dbReference type="EMBL" id="SLUM01000008">
    <property type="protein sequence ID" value="TCL58235.1"/>
    <property type="molecule type" value="Genomic_DNA"/>
</dbReference>
<dbReference type="STRING" id="1650663.GCA_001486665_01566"/>
<keyword evidence="1" id="KW-1133">Transmembrane helix</keyword>